<dbReference type="Pfam" id="PF24539">
    <property type="entry name" value="DUF7600"/>
    <property type="match status" value="1"/>
</dbReference>
<comment type="caution">
    <text evidence="2">The sequence shown here is derived from an EMBL/GenBank/DDBJ whole genome shotgun (WGS) entry which is preliminary data.</text>
</comment>
<dbReference type="AlphaFoldDB" id="A0A2B7YS06"/>
<accession>A0A2B7YS06</accession>
<evidence type="ECO:0000313" key="3">
    <source>
        <dbReference type="Proteomes" id="UP000224634"/>
    </source>
</evidence>
<sequence>MQSFRGWAGAPRPARKYLETETCVTTTPDVIAPPSSESMKIRPFSKTARHLYTRSGLGEFRQSEILALDSDNLIRKADPFTIPRLSTIIQESFDTDTVGIPVATVSFNNMVGSKDPFSSLSLELLLEILLILPSKDVCNLKLASPVFASLTLPECFWTSRFQRGLEFYSIFEARNARFRRCGWKSTYLKVKELKYTMAFKNRRRVWNILTQIKGTMVSFSTSQRQGRPSPMLLGPDELDNFSAGTFTHTEINYDRYFFWGGSRMLWYRNVHLTGQIANIYVSFVNWNGIKYISGIPFQQCSGGNTSLGYIIPGSEFPLPGDFGDRKGTINGLYLAADPKGYRAISFIPKAAQDKIRWLGNHKEYTSNASGDKTFGPTNARCWL</sequence>
<dbReference type="STRING" id="1447883.A0A2B7YS06"/>
<organism evidence="2 3">
    <name type="scientific">Polytolypa hystricis (strain UAMH7299)</name>
    <dbReference type="NCBI Taxonomy" id="1447883"/>
    <lineage>
        <taxon>Eukaryota</taxon>
        <taxon>Fungi</taxon>
        <taxon>Dikarya</taxon>
        <taxon>Ascomycota</taxon>
        <taxon>Pezizomycotina</taxon>
        <taxon>Eurotiomycetes</taxon>
        <taxon>Eurotiomycetidae</taxon>
        <taxon>Onygenales</taxon>
        <taxon>Onygenales incertae sedis</taxon>
        <taxon>Polytolypa</taxon>
    </lineage>
</organism>
<name>A0A2B7YS06_POLH7</name>
<protein>
    <recommendedName>
        <fullName evidence="1">DUF7600 domain-containing protein</fullName>
    </recommendedName>
</protein>
<dbReference type="Proteomes" id="UP000224634">
    <property type="component" value="Unassembled WGS sequence"/>
</dbReference>
<reference evidence="2 3" key="1">
    <citation type="submission" date="2017-10" db="EMBL/GenBank/DDBJ databases">
        <title>Comparative genomics in systemic dimorphic fungi from Ajellomycetaceae.</title>
        <authorList>
            <person name="Munoz J.F."/>
            <person name="Mcewen J.G."/>
            <person name="Clay O.K."/>
            <person name="Cuomo C.A."/>
        </authorList>
    </citation>
    <scope>NUCLEOTIDE SEQUENCE [LARGE SCALE GENOMIC DNA]</scope>
    <source>
        <strain evidence="2 3">UAMH7299</strain>
    </source>
</reference>
<proteinExistence type="predicted"/>
<evidence type="ECO:0000313" key="2">
    <source>
        <dbReference type="EMBL" id="PGH23668.1"/>
    </source>
</evidence>
<dbReference type="OrthoDB" id="5273847at2759"/>
<feature type="domain" description="DUF7600" evidence="1">
    <location>
        <begin position="257"/>
        <end position="364"/>
    </location>
</feature>
<dbReference type="Gene3D" id="1.20.1280.50">
    <property type="match status" value="1"/>
</dbReference>
<dbReference type="InterPro" id="IPR056021">
    <property type="entry name" value="DUF7600"/>
</dbReference>
<gene>
    <name evidence="2" type="ORF">AJ80_02274</name>
</gene>
<evidence type="ECO:0000259" key="1">
    <source>
        <dbReference type="Pfam" id="PF24539"/>
    </source>
</evidence>
<dbReference type="InterPro" id="IPR036047">
    <property type="entry name" value="F-box-like_dom_sf"/>
</dbReference>
<dbReference type="SUPFAM" id="SSF81383">
    <property type="entry name" value="F-box domain"/>
    <property type="match status" value="1"/>
</dbReference>
<keyword evidence="3" id="KW-1185">Reference proteome</keyword>
<dbReference type="EMBL" id="PDNA01000021">
    <property type="protein sequence ID" value="PGH23668.1"/>
    <property type="molecule type" value="Genomic_DNA"/>
</dbReference>